<sequence length="164" mass="18780">MAYKKEIIEQARKLYADGLSFAILSKKLNISEATLRRWKTKDKSTIYDWDRLRYTNSLSEDSVESINKQILTKFLDILNTTIQEVQTLPDLDPQEKVKALASLGDTFNKMVSAMKKTTPEVAVADVALKVLEIVFDVIKEDQEITTELSKYLDAINQRITKEFA</sequence>
<organism evidence="1 2">
    <name type="scientific">Desulfonauticus submarinus</name>
    <dbReference type="NCBI Taxonomy" id="206665"/>
    <lineage>
        <taxon>Bacteria</taxon>
        <taxon>Pseudomonadati</taxon>
        <taxon>Thermodesulfobacteriota</taxon>
        <taxon>Desulfovibrionia</taxon>
        <taxon>Desulfovibrionales</taxon>
        <taxon>Desulfonauticaceae</taxon>
        <taxon>Desulfonauticus</taxon>
    </lineage>
</organism>
<dbReference type="EMBL" id="FNIN01000017">
    <property type="protein sequence ID" value="SDO03847.1"/>
    <property type="molecule type" value="Genomic_DNA"/>
</dbReference>
<dbReference type="Pfam" id="PF08822">
    <property type="entry name" value="DUF1804"/>
    <property type="match status" value="1"/>
</dbReference>
<keyword evidence="2" id="KW-1185">Reference proteome</keyword>
<proteinExistence type="predicted"/>
<dbReference type="AlphaFoldDB" id="A0A1H0GAD3"/>
<evidence type="ECO:0000313" key="1">
    <source>
        <dbReference type="EMBL" id="SDO03847.1"/>
    </source>
</evidence>
<dbReference type="InterPro" id="IPR009057">
    <property type="entry name" value="Homeodomain-like_sf"/>
</dbReference>
<dbReference type="OrthoDB" id="5676847at2"/>
<protein>
    <submittedName>
        <fullName evidence="1">Uncharacterized protein</fullName>
    </submittedName>
</protein>
<evidence type="ECO:0000313" key="2">
    <source>
        <dbReference type="Proteomes" id="UP000199602"/>
    </source>
</evidence>
<dbReference type="Proteomes" id="UP000199602">
    <property type="component" value="Unassembled WGS sequence"/>
</dbReference>
<dbReference type="SUPFAM" id="SSF46689">
    <property type="entry name" value="Homeodomain-like"/>
    <property type="match status" value="1"/>
</dbReference>
<gene>
    <name evidence="1" type="ORF">SAMN04488516_11724</name>
</gene>
<dbReference type="STRING" id="206665.SAMN04488516_11724"/>
<reference evidence="1 2" key="1">
    <citation type="submission" date="2016-10" db="EMBL/GenBank/DDBJ databases">
        <authorList>
            <person name="de Groot N.N."/>
        </authorList>
    </citation>
    <scope>NUCLEOTIDE SEQUENCE [LARGE SCALE GENOMIC DNA]</scope>
    <source>
        <strain evidence="1 2">DSM 15269</strain>
    </source>
</reference>
<dbReference type="InterPro" id="IPR014926">
    <property type="entry name" value="Phage_D3112_Orf24"/>
</dbReference>
<name>A0A1H0GAD3_9BACT</name>
<dbReference type="RefSeq" id="WP_092066560.1">
    <property type="nucleotide sequence ID" value="NZ_FNIN01000017.1"/>
</dbReference>
<dbReference type="Gene3D" id="1.10.10.60">
    <property type="entry name" value="Homeodomain-like"/>
    <property type="match status" value="1"/>
</dbReference>
<accession>A0A1H0GAD3</accession>